<evidence type="ECO:0000256" key="1">
    <source>
        <dbReference type="ARBA" id="ARBA00004633"/>
    </source>
</evidence>
<evidence type="ECO:0000256" key="5">
    <source>
        <dbReference type="ARBA" id="ARBA00022927"/>
    </source>
</evidence>
<evidence type="ECO:0000256" key="4">
    <source>
        <dbReference type="ARBA" id="ARBA00022753"/>
    </source>
</evidence>
<dbReference type="PROSITE" id="PS51497">
    <property type="entry name" value="UMA"/>
    <property type="match status" value="1"/>
</dbReference>
<keyword evidence="6" id="KW-0472">Membrane</keyword>
<feature type="region of interest" description="Disordered" evidence="8">
    <location>
        <begin position="178"/>
        <end position="198"/>
    </location>
</feature>
<dbReference type="FunFam" id="2.100.10.50:FF:000002">
    <property type="entry name" value="Multivesicular body subunit 12B"/>
    <property type="match status" value="1"/>
</dbReference>
<dbReference type="InterPro" id="IPR023341">
    <property type="entry name" value="MABP"/>
</dbReference>
<dbReference type="InterPro" id="IPR018798">
    <property type="entry name" value="MVB12A/B"/>
</dbReference>
<feature type="domain" description="UMA" evidence="9">
    <location>
        <begin position="210"/>
        <end position="258"/>
    </location>
</feature>
<keyword evidence="5" id="KW-0653">Protein transport</keyword>
<dbReference type="PANTHER" id="PTHR31547">
    <property type="entry name" value="MULTIVESICULAR BODY SUBUNIT 12B"/>
    <property type="match status" value="1"/>
</dbReference>
<dbReference type="InterPro" id="IPR040297">
    <property type="entry name" value="MVB12B"/>
</dbReference>
<dbReference type="GO" id="GO:0015031">
    <property type="term" value="P:protein transport"/>
    <property type="evidence" value="ECO:0007669"/>
    <property type="project" value="UniProtKB-KW"/>
</dbReference>
<evidence type="ECO:0000256" key="7">
    <source>
        <dbReference type="ARBA" id="ARBA00053101"/>
    </source>
</evidence>
<dbReference type="Gene3D" id="2.100.10.50">
    <property type="match status" value="1"/>
</dbReference>
<dbReference type="EMBL" id="JBJQND010000007">
    <property type="protein sequence ID" value="KAL3871630.1"/>
    <property type="molecule type" value="Genomic_DNA"/>
</dbReference>
<keyword evidence="3" id="KW-0813">Transport</keyword>
<dbReference type="Proteomes" id="UP001634394">
    <property type="component" value="Unassembled WGS sequence"/>
</dbReference>
<feature type="domain" description="MABP" evidence="10">
    <location>
        <begin position="6"/>
        <end position="151"/>
    </location>
</feature>
<dbReference type="GO" id="GO:0031902">
    <property type="term" value="C:late endosome membrane"/>
    <property type="evidence" value="ECO:0007669"/>
    <property type="project" value="UniProtKB-SubCell"/>
</dbReference>
<evidence type="ECO:0000256" key="8">
    <source>
        <dbReference type="SAM" id="MobiDB-lite"/>
    </source>
</evidence>
<dbReference type="PANTHER" id="PTHR31547:SF1">
    <property type="entry name" value="MULTIVESICULAR BODY SUBUNIT 12B"/>
    <property type="match status" value="1"/>
</dbReference>
<evidence type="ECO:0000256" key="3">
    <source>
        <dbReference type="ARBA" id="ARBA00022448"/>
    </source>
</evidence>
<dbReference type="InterPro" id="IPR023340">
    <property type="entry name" value="UMA"/>
</dbReference>
<reference evidence="11 12" key="1">
    <citation type="submission" date="2024-11" db="EMBL/GenBank/DDBJ databases">
        <title>Chromosome-level genome assembly of the freshwater bivalve Anodonta woodiana.</title>
        <authorList>
            <person name="Chen X."/>
        </authorList>
    </citation>
    <scope>NUCLEOTIDE SEQUENCE [LARGE SCALE GENOMIC DNA]</scope>
    <source>
        <strain evidence="11">MN2024</strain>
        <tissue evidence="11">Gills</tissue>
    </source>
</reference>
<protein>
    <recommendedName>
        <fullName evidence="13">Multivesicular body subunit 12A</fullName>
    </recommendedName>
</protein>
<keyword evidence="4" id="KW-0967">Endosome</keyword>
<comment type="function">
    <text evidence="7">Component of the ESCRT-I complex, a regulator of vesicular trafficking process. Required for the sorting of endocytic ubiquitinated cargos into multivesicular bodies.</text>
</comment>
<accession>A0ABD3WGI8</accession>
<name>A0ABD3WGI8_SINWO</name>
<dbReference type="AlphaFoldDB" id="A0ABD3WGI8"/>
<evidence type="ECO:0000256" key="6">
    <source>
        <dbReference type="ARBA" id="ARBA00023136"/>
    </source>
</evidence>
<comment type="similarity">
    <text evidence="2">Belongs to the MVB12 family.</text>
</comment>
<evidence type="ECO:0000259" key="10">
    <source>
        <dbReference type="PROSITE" id="PS51498"/>
    </source>
</evidence>
<dbReference type="PROSITE" id="PS51498">
    <property type="entry name" value="MABP"/>
    <property type="match status" value="1"/>
</dbReference>
<gene>
    <name evidence="11" type="ORF">ACJMK2_039617</name>
</gene>
<keyword evidence="12" id="KW-1185">Reference proteome</keyword>
<evidence type="ECO:0000259" key="9">
    <source>
        <dbReference type="PROSITE" id="PS51497"/>
    </source>
</evidence>
<sequence>MDESQEYPITGVVVVADPAKCPPGYSIIDKTFDRREEADLWREGLFGRRVTRFLCVERSSPQLGKDVLVDVVIIQEKDPVPAGFTVVDCTNDTREKAVKRKLLCIRWMSCALTNDAISEIIFLSKGAKRPPNLYSLVGELSNLVLCYRMTPIKAPQSTTSKMANLNINLPYSMNPTQESIQQQGTYARQGRPDQPERSMSSLLLLSVTPLSEVPWQINPKISAMNNLRNFKIPEIRCKTMLDIEREYDYAFNVEKETKKAS</sequence>
<evidence type="ECO:0008006" key="13">
    <source>
        <dbReference type="Google" id="ProtNLM"/>
    </source>
</evidence>
<evidence type="ECO:0000313" key="11">
    <source>
        <dbReference type="EMBL" id="KAL3871630.1"/>
    </source>
</evidence>
<comment type="caution">
    <text evidence="11">The sequence shown here is derived from an EMBL/GenBank/DDBJ whole genome shotgun (WGS) entry which is preliminary data.</text>
</comment>
<organism evidence="11 12">
    <name type="scientific">Sinanodonta woodiana</name>
    <name type="common">Chinese pond mussel</name>
    <name type="synonym">Anodonta woodiana</name>
    <dbReference type="NCBI Taxonomy" id="1069815"/>
    <lineage>
        <taxon>Eukaryota</taxon>
        <taxon>Metazoa</taxon>
        <taxon>Spiralia</taxon>
        <taxon>Lophotrochozoa</taxon>
        <taxon>Mollusca</taxon>
        <taxon>Bivalvia</taxon>
        <taxon>Autobranchia</taxon>
        <taxon>Heteroconchia</taxon>
        <taxon>Palaeoheterodonta</taxon>
        <taxon>Unionida</taxon>
        <taxon>Unionoidea</taxon>
        <taxon>Unionidae</taxon>
        <taxon>Unioninae</taxon>
        <taxon>Sinanodonta</taxon>
    </lineage>
</organism>
<evidence type="ECO:0000256" key="2">
    <source>
        <dbReference type="ARBA" id="ARBA00010432"/>
    </source>
</evidence>
<evidence type="ECO:0000313" key="12">
    <source>
        <dbReference type="Proteomes" id="UP001634394"/>
    </source>
</evidence>
<dbReference type="Pfam" id="PF10240">
    <property type="entry name" value="DUF2464"/>
    <property type="match status" value="1"/>
</dbReference>
<comment type="subcellular location">
    <subcellularLocation>
        <location evidence="1">Late endosome membrane</location>
        <topology evidence="1">Peripheral membrane protein</topology>
    </subcellularLocation>
</comment>
<proteinExistence type="inferred from homology"/>